<feature type="region of interest" description="Disordered" evidence="1">
    <location>
        <begin position="414"/>
        <end position="457"/>
    </location>
</feature>
<gene>
    <name evidence="2" type="ORF">GQ607_015954</name>
</gene>
<evidence type="ECO:0000256" key="1">
    <source>
        <dbReference type="SAM" id="MobiDB-lite"/>
    </source>
</evidence>
<dbReference type="OrthoDB" id="4824076at2759"/>
<name>A0A8H3ZKE4_9PEZI</name>
<feature type="compositionally biased region" description="Acidic residues" evidence="1">
    <location>
        <begin position="446"/>
        <end position="457"/>
    </location>
</feature>
<sequence length="457" mass="51573">MSLENSGSSDTLAPYAVGTTLKLLPHNDPAEPYGGPKYGWPSDEKLDQLSKSNIAHPSSYKPRPPGQKIKGEELTVKVLKLTRDSATDAPQGPLLLVCQVVKPPHIHKDNGEQVGKGDTIVAEVFDHKLYNTIALPFAPVMSPVYLADSGFSQLAGIYRRLHQEGKSAADDKVKLTGPSHIAPEYYGNWVIQHFPDNDPGKPPSRYVGAVLREDVQGPSIESVCLRHERDGLLPLRKIRPHDDLDREIHLDKQTRLELMKQIIHGCVVHKRYHVEHEGPEARNYVITLRRNGKILKHPQAVQVNFEYTYLWDLTIWAKSTFPDHKNHLNISKLPHPLHPIELYDWDSLNDFAGWTPWDWSYGAHMREGMSLIHQWFIRPDVFGPKQEGPRYSLFATFDRINEMTALTSSLNLHSTGSQRCVGSEHSRSTGLSVRSRARRGEGSGDTQEDDIPEDDDE</sequence>
<dbReference type="Proteomes" id="UP000434172">
    <property type="component" value="Unassembled WGS sequence"/>
</dbReference>
<dbReference type="AlphaFoldDB" id="A0A8H3ZKE4"/>
<dbReference type="EMBL" id="WOWK01000147">
    <property type="protein sequence ID" value="KAF0316826.1"/>
    <property type="molecule type" value="Genomic_DNA"/>
</dbReference>
<reference evidence="2 3" key="1">
    <citation type="submission" date="2019-12" db="EMBL/GenBank/DDBJ databases">
        <title>A genome sequence resource for the geographically widespread anthracnose pathogen Colletotrichum asianum.</title>
        <authorList>
            <person name="Meng Y."/>
        </authorList>
    </citation>
    <scope>NUCLEOTIDE SEQUENCE [LARGE SCALE GENOMIC DNA]</scope>
    <source>
        <strain evidence="2 3">ICMP 18580</strain>
    </source>
</reference>
<comment type="caution">
    <text evidence="2">The sequence shown here is derived from an EMBL/GenBank/DDBJ whole genome shotgun (WGS) entry which is preliminary data.</text>
</comment>
<evidence type="ECO:0000313" key="2">
    <source>
        <dbReference type="EMBL" id="KAF0316826.1"/>
    </source>
</evidence>
<keyword evidence="3" id="KW-1185">Reference proteome</keyword>
<organism evidence="2 3">
    <name type="scientific">Colletotrichum asianum</name>
    <dbReference type="NCBI Taxonomy" id="702518"/>
    <lineage>
        <taxon>Eukaryota</taxon>
        <taxon>Fungi</taxon>
        <taxon>Dikarya</taxon>
        <taxon>Ascomycota</taxon>
        <taxon>Pezizomycotina</taxon>
        <taxon>Sordariomycetes</taxon>
        <taxon>Hypocreomycetidae</taxon>
        <taxon>Glomerellales</taxon>
        <taxon>Glomerellaceae</taxon>
        <taxon>Colletotrichum</taxon>
        <taxon>Colletotrichum gloeosporioides species complex</taxon>
    </lineage>
</organism>
<accession>A0A8H3ZKE4</accession>
<proteinExistence type="predicted"/>
<feature type="region of interest" description="Disordered" evidence="1">
    <location>
        <begin position="23"/>
        <end position="45"/>
    </location>
</feature>
<protein>
    <submittedName>
        <fullName evidence="2">Uncharacterized protein</fullName>
    </submittedName>
</protein>
<evidence type="ECO:0000313" key="3">
    <source>
        <dbReference type="Proteomes" id="UP000434172"/>
    </source>
</evidence>